<evidence type="ECO:0000313" key="4">
    <source>
        <dbReference type="EMBL" id="QBZ56480.1"/>
    </source>
</evidence>
<evidence type="ECO:0008006" key="6">
    <source>
        <dbReference type="Google" id="ProtNLM"/>
    </source>
</evidence>
<evidence type="ECO:0000256" key="3">
    <source>
        <dbReference type="SAM" id="Coils"/>
    </source>
</evidence>
<keyword evidence="2" id="KW-0143">Chaperone</keyword>
<dbReference type="InterPro" id="IPR002777">
    <property type="entry name" value="PFD_beta-like"/>
</dbReference>
<dbReference type="Gene3D" id="1.10.287.370">
    <property type="match status" value="1"/>
</dbReference>
<dbReference type="SUPFAM" id="SSF46579">
    <property type="entry name" value="Prefoldin"/>
    <property type="match status" value="1"/>
</dbReference>
<reference evidence="4 5" key="1">
    <citation type="journal article" date="2019" name="Mol. Biol. Evol.">
        <title>Blast fungal genomes show frequent chromosomal changes, gene gains and losses, and effector gene turnover.</title>
        <authorList>
            <person name="Gomez Luciano L.B."/>
            <person name="Jason Tsai I."/>
            <person name="Chuma I."/>
            <person name="Tosa Y."/>
            <person name="Chen Y.H."/>
            <person name="Li J.Y."/>
            <person name="Li M.Y."/>
            <person name="Jade Lu M.Y."/>
            <person name="Nakayashiki H."/>
            <person name="Li W.H."/>
        </authorList>
    </citation>
    <scope>NUCLEOTIDE SEQUENCE [LARGE SCALE GENOMIC DNA]</scope>
    <source>
        <strain evidence="4">MZ5-1-6</strain>
    </source>
</reference>
<gene>
    <name evidence="4" type="ORF">PoMZ_01389</name>
</gene>
<dbReference type="Pfam" id="PF01920">
    <property type="entry name" value="Prefoldin_2"/>
    <property type="match status" value="1"/>
</dbReference>
<evidence type="ECO:0000313" key="5">
    <source>
        <dbReference type="Proteomes" id="UP000294847"/>
    </source>
</evidence>
<dbReference type="InterPro" id="IPR009053">
    <property type="entry name" value="Prefoldin"/>
</dbReference>
<feature type="coiled-coil region" evidence="3">
    <location>
        <begin position="126"/>
        <end position="153"/>
    </location>
</feature>
<name>A0A4P7N8P0_PYROR</name>
<dbReference type="Proteomes" id="UP000294847">
    <property type="component" value="Chromosome 2"/>
</dbReference>
<organism evidence="4 5">
    <name type="scientific">Pyricularia oryzae</name>
    <name type="common">Rice blast fungus</name>
    <name type="synonym">Magnaporthe oryzae</name>
    <dbReference type="NCBI Taxonomy" id="318829"/>
    <lineage>
        <taxon>Eukaryota</taxon>
        <taxon>Fungi</taxon>
        <taxon>Dikarya</taxon>
        <taxon>Ascomycota</taxon>
        <taxon>Pezizomycotina</taxon>
        <taxon>Sordariomycetes</taxon>
        <taxon>Sordariomycetidae</taxon>
        <taxon>Magnaporthales</taxon>
        <taxon>Pyriculariaceae</taxon>
        <taxon>Pyricularia</taxon>
    </lineage>
</organism>
<dbReference type="PANTHER" id="PTHR13303">
    <property type="entry name" value="PREFOLDIN SUBUNIT 2"/>
    <property type="match status" value="1"/>
</dbReference>
<dbReference type="CDD" id="cd23163">
    <property type="entry name" value="Prefoldin_2"/>
    <property type="match status" value="1"/>
</dbReference>
<evidence type="ECO:0000256" key="1">
    <source>
        <dbReference type="ARBA" id="ARBA00008045"/>
    </source>
</evidence>
<dbReference type="EMBL" id="CP034205">
    <property type="protein sequence ID" value="QBZ56480.1"/>
    <property type="molecule type" value="Genomic_DNA"/>
</dbReference>
<feature type="coiled-coil region" evidence="3">
    <location>
        <begin position="11"/>
        <end position="45"/>
    </location>
</feature>
<keyword evidence="3" id="KW-0175">Coiled coil</keyword>
<evidence type="ECO:0000256" key="2">
    <source>
        <dbReference type="ARBA" id="ARBA00023186"/>
    </source>
</evidence>
<sequence length="161" mass="18163">MASQQVSVKKQQELQAQYSTYKDTLQQVARKIGDVEQEAEEHKSVFAISSSCNSPLKVAIWRTGQAVKTPAAVTHSLLMLTSRLADRLVLETLQPLPGDRKCFRLINGVLVERTVKDVVPALKTNAEGLRKVLEDLVKQYKGKEEEFEKWKKKNNVQVVQS</sequence>
<accession>A0A4P7N8P0</accession>
<dbReference type="GO" id="GO:0016272">
    <property type="term" value="C:prefoldin complex"/>
    <property type="evidence" value="ECO:0007669"/>
    <property type="project" value="InterPro"/>
</dbReference>
<protein>
    <recommendedName>
        <fullName evidence="6">Prefoldin subunit 2</fullName>
    </recommendedName>
</protein>
<proteinExistence type="inferred from homology"/>
<comment type="similarity">
    <text evidence="1">Belongs to the prefoldin subunit beta family.</text>
</comment>
<dbReference type="AlphaFoldDB" id="A0A4P7N8P0"/>
<dbReference type="GO" id="GO:0006457">
    <property type="term" value="P:protein folding"/>
    <property type="evidence" value="ECO:0007669"/>
    <property type="project" value="InterPro"/>
</dbReference>
<dbReference type="GO" id="GO:0051082">
    <property type="term" value="F:unfolded protein binding"/>
    <property type="evidence" value="ECO:0007669"/>
    <property type="project" value="InterPro"/>
</dbReference>
<dbReference type="InterPro" id="IPR027235">
    <property type="entry name" value="PFD2"/>
</dbReference>